<reference evidence="1 2" key="1">
    <citation type="submission" date="2018-05" db="EMBL/GenBank/DDBJ databases">
        <title>Genomic Encyclopedia of Type Strains, Phase IV (KMG-IV): sequencing the most valuable type-strain genomes for metagenomic binning, comparative biology and taxonomic classification.</title>
        <authorList>
            <person name="Goeker M."/>
        </authorList>
    </citation>
    <scope>NUCLEOTIDE SEQUENCE [LARGE SCALE GENOMIC DNA]</scope>
    <source>
        <strain evidence="1 2">DSM 45480</strain>
    </source>
</reference>
<dbReference type="InterPro" id="IPR013114">
    <property type="entry name" value="FabA_FabZ"/>
</dbReference>
<comment type="caution">
    <text evidence="1">The sequence shown here is derived from an EMBL/GenBank/DDBJ whole genome shotgun (WGS) entry which is preliminary data.</text>
</comment>
<proteinExistence type="predicted"/>
<dbReference type="EMBL" id="QGHB01000007">
    <property type="protein sequence ID" value="PWK84850.1"/>
    <property type="molecule type" value="Genomic_DNA"/>
</dbReference>
<accession>A0A316IC12</accession>
<dbReference type="AlphaFoldDB" id="A0A316IC12"/>
<dbReference type="Pfam" id="PF07977">
    <property type="entry name" value="FabA"/>
    <property type="match status" value="1"/>
</dbReference>
<dbReference type="InterPro" id="IPR029069">
    <property type="entry name" value="HotDog_dom_sf"/>
</dbReference>
<dbReference type="RefSeq" id="WP_109638366.1">
    <property type="nucleotide sequence ID" value="NZ_QGHB01000007.1"/>
</dbReference>
<organism evidence="1 2">
    <name type="scientific">Lentzea atacamensis</name>
    <dbReference type="NCBI Taxonomy" id="531938"/>
    <lineage>
        <taxon>Bacteria</taxon>
        <taxon>Bacillati</taxon>
        <taxon>Actinomycetota</taxon>
        <taxon>Actinomycetes</taxon>
        <taxon>Pseudonocardiales</taxon>
        <taxon>Pseudonocardiaceae</taxon>
        <taxon>Lentzea</taxon>
    </lineage>
</organism>
<dbReference type="Proteomes" id="UP000246005">
    <property type="component" value="Unassembled WGS sequence"/>
</dbReference>
<gene>
    <name evidence="1" type="ORF">C8D88_10757</name>
</gene>
<name>A0A316IC12_9PSEU</name>
<evidence type="ECO:0000313" key="1">
    <source>
        <dbReference type="EMBL" id="PWK84850.1"/>
    </source>
</evidence>
<dbReference type="SUPFAM" id="SSF54637">
    <property type="entry name" value="Thioesterase/thiol ester dehydrase-isomerase"/>
    <property type="match status" value="1"/>
</dbReference>
<dbReference type="Gene3D" id="3.10.129.10">
    <property type="entry name" value="Hotdog Thioesterase"/>
    <property type="match status" value="1"/>
</dbReference>
<protein>
    <submittedName>
        <fullName evidence="1">3-hydroxyacyl-[acyl-carrier-protein] dehydratase</fullName>
    </submittedName>
</protein>
<evidence type="ECO:0000313" key="2">
    <source>
        <dbReference type="Proteomes" id="UP000246005"/>
    </source>
</evidence>
<sequence length="150" mass="16419">MLFHMVDRIDSLVPGRSIIARKLLSRRENYRRWGADDHRAPGGLLLESLCQAGTWLVLASTEFARSGALVSVDEITYHGEAGPGDVLSLRGEVDAMGDQVAVLSGTVSVDGRPVLTARNILCALLPAASLEDPVDTRRRFERLRGQELPR</sequence>